<organism evidence="1 2">
    <name type="scientific">Symmachiella dynata</name>
    <dbReference type="NCBI Taxonomy" id="2527995"/>
    <lineage>
        <taxon>Bacteria</taxon>
        <taxon>Pseudomonadati</taxon>
        <taxon>Planctomycetota</taxon>
        <taxon>Planctomycetia</taxon>
        <taxon>Planctomycetales</taxon>
        <taxon>Planctomycetaceae</taxon>
        <taxon>Symmachiella</taxon>
    </lineage>
</organism>
<evidence type="ECO:0000313" key="1">
    <source>
        <dbReference type="EMBL" id="QDU43466.1"/>
    </source>
</evidence>
<keyword evidence="2" id="KW-1185">Reference proteome</keyword>
<name>A0A517ZLU9_9PLAN</name>
<dbReference type="InterPro" id="IPR010869">
    <property type="entry name" value="DUF1501"/>
</dbReference>
<dbReference type="EMBL" id="CP036276">
    <property type="protein sequence ID" value="QDU43466.1"/>
    <property type="molecule type" value="Genomic_DNA"/>
</dbReference>
<dbReference type="PROSITE" id="PS51318">
    <property type="entry name" value="TAT"/>
    <property type="match status" value="1"/>
</dbReference>
<dbReference type="RefSeq" id="WP_145375568.1">
    <property type="nucleotide sequence ID" value="NZ_CP036276.1"/>
</dbReference>
<protein>
    <recommendedName>
        <fullName evidence="3">Sulfatase</fullName>
    </recommendedName>
</protein>
<dbReference type="AlphaFoldDB" id="A0A517ZLU9"/>
<dbReference type="InterPro" id="IPR006311">
    <property type="entry name" value="TAT_signal"/>
</dbReference>
<dbReference type="KEGG" id="sdyn:Mal52_19410"/>
<dbReference type="PANTHER" id="PTHR43737:SF1">
    <property type="entry name" value="DUF1501 DOMAIN-CONTAINING PROTEIN"/>
    <property type="match status" value="1"/>
</dbReference>
<dbReference type="Pfam" id="PF07394">
    <property type="entry name" value="DUF1501"/>
    <property type="match status" value="1"/>
</dbReference>
<dbReference type="InterPro" id="IPR017850">
    <property type="entry name" value="Alkaline_phosphatase_core_sf"/>
</dbReference>
<sequence>MHPLEQHMAYSSRRSFLQNSSVGLGATALASLLNADGLAASGDAQRTGGVVQPLHFPQKAKRVIFLCMAGGPSHLETFDYKPKLAEMDGQPMPAEFTAGQPIAQLQGQTLRCQGPLIGFNKHGESGQEISDFLPHTAKLADDLCIIRSMRTDQINHDPAHTVMNTGTSISGRPSMGSWINYGLGSESADLPGFVVLTSEGGRNPQPISSRQWHSGFLPSRMQGVEFRSNGDPVHYVNNPAGVTATRQRDVVETINALNRVRNETVDNPEIATRIGQYELAFRMQASVPELMDLSGETQSTLDMYGTQGADGSYAANCLLARRLAERGVRFIHLYHRGWDHHGDLVSYMKTCCGLTDKPTAALLTDLKQRGMLDDTLIIWGGEFGRTPMFQGKGKNPGRDHHIRGFSMWMAGGGIRGGMTHGATDELGYNATDNVVHVNDLHATMLHQLGIDHKRLTYRFQGRDFRLTDIHGQVVRDILA</sequence>
<dbReference type="Proteomes" id="UP000319383">
    <property type="component" value="Chromosome"/>
</dbReference>
<reference evidence="1 2" key="1">
    <citation type="submission" date="2019-02" db="EMBL/GenBank/DDBJ databases">
        <title>Deep-cultivation of Planctomycetes and their phenomic and genomic characterization uncovers novel biology.</title>
        <authorList>
            <person name="Wiegand S."/>
            <person name="Jogler M."/>
            <person name="Boedeker C."/>
            <person name="Pinto D."/>
            <person name="Vollmers J."/>
            <person name="Rivas-Marin E."/>
            <person name="Kohn T."/>
            <person name="Peeters S.H."/>
            <person name="Heuer A."/>
            <person name="Rast P."/>
            <person name="Oberbeckmann S."/>
            <person name="Bunk B."/>
            <person name="Jeske O."/>
            <person name="Meyerdierks A."/>
            <person name="Storesund J.E."/>
            <person name="Kallscheuer N."/>
            <person name="Luecker S."/>
            <person name="Lage O.M."/>
            <person name="Pohl T."/>
            <person name="Merkel B.J."/>
            <person name="Hornburger P."/>
            <person name="Mueller R.-W."/>
            <person name="Bruemmer F."/>
            <person name="Labrenz M."/>
            <person name="Spormann A.M."/>
            <person name="Op den Camp H."/>
            <person name="Overmann J."/>
            <person name="Amann R."/>
            <person name="Jetten M.S.M."/>
            <person name="Mascher T."/>
            <person name="Medema M.H."/>
            <person name="Devos D.P."/>
            <person name="Kaster A.-K."/>
            <person name="Ovreas L."/>
            <person name="Rohde M."/>
            <person name="Galperin M.Y."/>
            <person name="Jogler C."/>
        </authorList>
    </citation>
    <scope>NUCLEOTIDE SEQUENCE [LARGE SCALE GENOMIC DNA]</scope>
    <source>
        <strain evidence="1 2">Mal52</strain>
    </source>
</reference>
<accession>A0A517ZLU9</accession>
<proteinExistence type="predicted"/>
<dbReference type="Gene3D" id="3.40.720.10">
    <property type="entry name" value="Alkaline Phosphatase, subunit A"/>
    <property type="match status" value="1"/>
</dbReference>
<dbReference type="PANTHER" id="PTHR43737">
    <property type="entry name" value="BLL7424 PROTEIN"/>
    <property type="match status" value="1"/>
</dbReference>
<gene>
    <name evidence="1" type="ORF">Mal52_19410</name>
</gene>
<dbReference type="SUPFAM" id="SSF53649">
    <property type="entry name" value="Alkaline phosphatase-like"/>
    <property type="match status" value="1"/>
</dbReference>
<evidence type="ECO:0000313" key="2">
    <source>
        <dbReference type="Proteomes" id="UP000319383"/>
    </source>
</evidence>
<evidence type="ECO:0008006" key="3">
    <source>
        <dbReference type="Google" id="ProtNLM"/>
    </source>
</evidence>